<name>A0A1X7VTX6_AMPQE</name>
<evidence type="ECO:0000313" key="3">
    <source>
        <dbReference type="EnsemblMetazoa" id="Aqu2.1.43796_001"/>
    </source>
</evidence>
<accession>A0A1X7VTX6</accession>
<organism evidence="3">
    <name type="scientific">Amphimedon queenslandica</name>
    <name type="common">Sponge</name>
    <dbReference type="NCBI Taxonomy" id="400682"/>
    <lineage>
        <taxon>Eukaryota</taxon>
        <taxon>Metazoa</taxon>
        <taxon>Porifera</taxon>
        <taxon>Demospongiae</taxon>
        <taxon>Heteroscleromorpha</taxon>
        <taxon>Haplosclerida</taxon>
        <taxon>Niphatidae</taxon>
        <taxon>Amphimedon</taxon>
    </lineage>
</organism>
<feature type="transmembrane region" description="Helical" evidence="1">
    <location>
        <begin position="976"/>
        <end position="1002"/>
    </location>
</feature>
<dbReference type="OrthoDB" id="5989148at2759"/>
<dbReference type="AlphaFoldDB" id="A0A1X7VTX6"/>
<feature type="transmembrane region" description="Helical" evidence="1">
    <location>
        <begin position="920"/>
        <end position="944"/>
    </location>
</feature>
<evidence type="ECO:0000256" key="2">
    <source>
        <dbReference type="SAM" id="SignalP"/>
    </source>
</evidence>
<dbReference type="EnsemblMetazoa" id="Aqu2.1.43796_001">
    <property type="protein sequence ID" value="Aqu2.1.43796_001"/>
    <property type="gene ID" value="Aqu2.1.43796"/>
</dbReference>
<feature type="transmembrane region" description="Helical" evidence="1">
    <location>
        <begin position="883"/>
        <end position="908"/>
    </location>
</feature>
<reference evidence="3" key="1">
    <citation type="submission" date="2017-05" db="UniProtKB">
        <authorList>
            <consortium name="EnsemblMetazoa"/>
        </authorList>
    </citation>
    <scope>IDENTIFICATION</scope>
</reference>
<evidence type="ECO:0008006" key="4">
    <source>
        <dbReference type="Google" id="ProtNLM"/>
    </source>
</evidence>
<dbReference type="PANTHER" id="PTHR11319">
    <property type="entry name" value="G PROTEIN-COUPLED RECEPTOR-RELATED"/>
    <property type="match status" value="1"/>
</dbReference>
<dbReference type="PANTHER" id="PTHR11319:SF35">
    <property type="entry name" value="OUTER MEMBRANE PROTEIN PMPC-RELATED"/>
    <property type="match status" value="1"/>
</dbReference>
<feature type="chain" id="PRO_5012033170" description="Right handed beta helix domain-containing protein" evidence="2">
    <location>
        <begin position="19"/>
        <end position="1188"/>
    </location>
</feature>
<feature type="transmembrane region" description="Helical" evidence="1">
    <location>
        <begin position="1102"/>
        <end position="1121"/>
    </location>
</feature>
<dbReference type="InParanoid" id="A0A1X7VTX6"/>
<feature type="transmembrane region" description="Helical" evidence="1">
    <location>
        <begin position="1133"/>
        <end position="1152"/>
    </location>
</feature>
<proteinExistence type="predicted"/>
<evidence type="ECO:0000256" key="1">
    <source>
        <dbReference type="SAM" id="Phobius"/>
    </source>
</evidence>
<feature type="transmembrane region" description="Helical" evidence="1">
    <location>
        <begin position="1075"/>
        <end position="1090"/>
    </location>
</feature>
<keyword evidence="1" id="KW-1133">Transmembrane helix</keyword>
<feature type="signal peptide" evidence="2">
    <location>
        <begin position="1"/>
        <end position="18"/>
    </location>
</feature>
<keyword evidence="1" id="KW-0812">Transmembrane</keyword>
<keyword evidence="2" id="KW-0732">Signal</keyword>
<feature type="transmembrane region" description="Helical" evidence="1">
    <location>
        <begin position="1048"/>
        <end position="1069"/>
    </location>
</feature>
<dbReference type="InterPro" id="IPR011050">
    <property type="entry name" value="Pectin_lyase_fold/virulence"/>
</dbReference>
<keyword evidence="1" id="KW-0472">Membrane</keyword>
<dbReference type="SUPFAM" id="SSF51126">
    <property type="entry name" value="Pectin lyase-like"/>
    <property type="match status" value="1"/>
</dbReference>
<sequence length="1188" mass="132760">MSALSALLFLSFLHGISALVISIDGKYGKRGNDAIECIKGQSPCYSVEYVADSIQNSTNITIEIISSALSLQGNVTFIGINELTINGNGASIKCDSSLEQRSGIIFKNCSNVLLNSFAIEYCGLLYEERGYHGTQAMLFTYCNNIYITSISFNNNYGVGLVLYNTKAINKSTLAINDTHGIIHMLNCTFTSNSLRDSRDLRKNKSFLTGGGLRLIQHHQDIISVTCNLCYFSNNSATSVGGALFIEFGDSSSNNITIINSSFIDNNAITSGGAIGITVYIDGLITAGFYIHFISCIIDSNQAIFGGGVAILIPHLRIKTDSKLVKSRVRFSLCKFTSNKAVISSAVDINGNNQRIYSGVNTAIKFSDSYFISNIAGIKLSSNQKYSGQLSESTVSVLYFLLLFNGNVSFINNTGTAVYLVYTRILVLKNSLLNFTNNTGECGGALLFSESAILDFNDTVTLYFINNAAKVGGAICIQSTTIMQYTGTCFLQNHQRVGTFHFINNKATTSMLGDDIFASTLRPCVQLHGGTVSSLFFNDTKMGRFTFLPKTNHSIATAPATVSINNNEVDLVMYPGIPYTMNVTQRDEFKNNVTDLEIFPLFATLLNNQNSSLKIALTHFIANNFIITFKGRAREKGELVLQTTGYSARLLINVTLQNCPPGYIFQFNNDTCYCSRSSTGVYYFGVTHCLENKSAVINAGLWAGYVGQNFTTADCVTSLCKCSIYTQYKECILPLDQNLLNDHVCAPHRSGTLCGSCITSYTVYFHSSSYHCGESTHCQYGPLLYVLFEIIPVTCIFLIILFFNINLTSGGLYSFIFYSQILNNQCNNSLNIAYNDSMNYLFTAFKIFYGFFDLEILEIHHLSFCLFKDATIMDLLLIKYLTTLYAFLLIIATILVLKFNSIYCCIRFCHKYGRRNIRGSIVNALTAFLILCYFHCLVITSHILIPSYVMGEGGKILETVPLYNGNLAYMSDHHLKYVIPAIVCLVFIILPPPLILLLEPLLVRLSGALNIRRNAITYALHRFRMKLKPFLDSFQGCFKDNYRCFAGLFFLYRILLVLFSSIFTGGGIVANATHEVMLFLILFLHCLCRPFEKKSDNNIDSFLLIDLLMINMFIFINSFLFIDLDDLKLKFFIASLQLFLMSLPLIYIVCFTFRHWCKRKCLAQKEVHNFDDDLPARLLQQPHYNTFND</sequence>
<protein>
    <recommendedName>
        <fullName evidence="4">Right handed beta helix domain-containing protein</fullName>
    </recommendedName>
</protein>